<name>A0A7L4UR99_BALHA</name>
<dbReference type="Pfam" id="PF23571">
    <property type="entry name" value="GH3_M"/>
    <property type="match status" value="1"/>
</dbReference>
<dbReference type="EMBL" id="QENZ01000003">
    <property type="protein sequence ID" value="PVX52189.1"/>
    <property type="molecule type" value="Genomic_DNA"/>
</dbReference>
<dbReference type="InterPro" id="IPR004993">
    <property type="entry name" value="GH3"/>
</dbReference>
<feature type="domain" description="GH3 middle" evidence="1">
    <location>
        <begin position="294"/>
        <end position="363"/>
    </location>
</feature>
<evidence type="ECO:0000259" key="1">
    <source>
        <dbReference type="Pfam" id="PF23571"/>
    </source>
</evidence>
<dbReference type="Pfam" id="PF23572">
    <property type="entry name" value="GH3_C"/>
    <property type="match status" value="1"/>
</dbReference>
<dbReference type="OrthoDB" id="5678283at2"/>
<organism evidence="3 4">
    <name type="scientific">Balneicella halophila</name>
    <dbReference type="NCBI Taxonomy" id="1537566"/>
    <lineage>
        <taxon>Bacteria</taxon>
        <taxon>Pseudomonadati</taxon>
        <taxon>Bacteroidota</taxon>
        <taxon>Bacteroidia</taxon>
        <taxon>Bacteroidales</taxon>
        <taxon>Balneicellaceae</taxon>
        <taxon>Balneicella</taxon>
    </lineage>
</organism>
<proteinExistence type="predicted"/>
<dbReference type="InterPro" id="IPR055378">
    <property type="entry name" value="GH3_C"/>
</dbReference>
<dbReference type="InterPro" id="IPR055377">
    <property type="entry name" value="GH3_M"/>
</dbReference>
<dbReference type="Pfam" id="PF03321">
    <property type="entry name" value="GH3"/>
    <property type="match status" value="1"/>
</dbReference>
<protein>
    <submittedName>
        <fullName evidence="3">GH3 auxin-responsive promoter</fullName>
    </submittedName>
</protein>
<comment type="caution">
    <text evidence="3">The sequence shown here is derived from an EMBL/GenBank/DDBJ whole genome shotgun (WGS) entry which is preliminary data.</text>
</comment>
<gene>
    <name evidence="3" type="ORF">C7377_0493</name>
</gene>
<dbReference type="PANTHER" id="PTHR31901">
    <property type="entry name" value="GH3 DOMAIN-CONTAINING PROTEIN"/>
    <property type="match status" value="1"/>
</dbReference>
<reference evidence="3 4" key="1">
    <citation type="submission" date="2018-05" db="EMBL/GenBank/DDBJ databases">
        <title>Genomic Encyclopedia of Type Strains, Phase IV (KMG-IV): sequencing the most valuable type-strain genomes for metagenomic binning, comparative biology and taxonomic classification.</title>
        <authorList>
            <person name="Goeker M."/>
        </authorList>
    </citation>
    <scope>NUCLEOTIDE SEQUENCE [LARGE SCALE GENOMIC DNA]</scope>
    <source>
        <strain evidence="3 4">DSM 28579</strain>
    </source>
</reference>
<evidence type="ECO:0000313" key="4">
    <source>
        <dbReference type="Proteomes" id="UP000251835"/>
    </source>
</evidence>
<dbReference type="PANTHER" id="PTHR31901:SF9">
    <property type="entry name" value="GH3 DOMAIN-CONTAINING PROTEIN"/>
    <property type="match status" value="1"/>
</dbReference>
<accession>A0A7L4UR99</accession>
<evidence type="ECO:0000313" key="3">
    <source>
        <dbReference type="EMBL" id="PVX52189.1"/>
    </source>
</evidence>
<sequence>MPLLNSLINLFYNKRLEKIDVFRQKPEEVQAETLQDLLQIAKNTEWGKRYDFSSINNAKTFAERVPVQNYDTLKADIDRTRKGEENILWPSPIRWFAKSSGTTSDVSKFIPVSREALDDCHYRGGKDIIAFFAAQRPESNIFSGKGLTLGGTYHGSSDVSYYGDLSAILIENAPYWTNFIRTPKADVALIDDWETKLAEITKVALQTNVTSFLGVPSWNLVLIKNILKESGASNLLEVWPNLELFIHGGVSFTPYKKQYQELIPSDNMTYLETYNASEGFFAIQDDLTDDSLLLMLDYGIFYEFMPLDELGKELPKTYTIGEVEKDKNYAIIITTNAGLWRYMIGDTITFTSLYPHKIKITGRTKLFINAFGEEVIIDNAENALKVACDATKAIVKEYTAAPVFMGNNEQGTHEWVIEFEQEPTDFDEFCKILDKELQAVNSDYAAKRYKDITLRYPTFHKARHGLFYDWMASRNKLGGQNKVPRLSNERKFVEELVKLNNENT</sequence>
<dbReference type="Proteomes" id="UP000251835">
    <property type="component" value="Unassembled WGS sequence"/>
</dbReference>
<dbReference type="AlphaFoldDB" id="A0A7L4UR99"/>
<feature type="domain" description="GH3 C-terminal" evidence="2">
    <location>
        <begin position="379"/>
        <end position="491"/>
    </location>
</feature>
<dbReference type="GO" id="GO:0016881">
    <property type="term" value="F:acid-amino acid ligase activity"/>
    <property type="evidence" value="ECO:0007669"/>
    <property type="project" value="TreeGrafter"/>
</dbReference>
<evidence type="ECO:0000259" key="2">
    <source>
        <dbReference type="Pfam" id="PF23572"/>
    </source>
</evidence>
<keyword evidence="4" id="KW-1185">Reference proteome</keyword>
<dbReference type="RefSeq" id="WP_116495733.1">
    <property type="nucleotide sequence ID" value="NZ_QENZ01000003.1"/>
</dbReference>
<dbReference type="GO" id="GO:0005737">
    <property type="term" value="C:cytoplasm"/>
    <property type="evidence" value="ECO:0007669"/>
    <property type="project" value="TreeGrafter"/>
</dbReference>